<dbReference type="EMBL" id="VSSQ01131845">
    <property type="protein sequence ID" value="MPN58731.1"/>
    <property type="molecule type" value="Genomic_DNA"/>
</dbReference>
<name>A0A645J528_9ZZZZ</name>
<gene>
    <name evidence="1" type="ORF">SDC9_206444</name>
</gene>
<proteinExistence type="predicted"/>
<reference evidence="1" key="1">
    <citation type="submission" date="2019-08" db="EMBL/GenBank/DDBJ databases">
        <authorList>
            <person name="Kucharzyk K."/>
            <person name="Murdoch R.W."/>
            <person name="Higgins S."/>
            <person name="Loffler F."/>
        </authorList>
    </citation>
    <scope>NUCLEOTIDE SEQUENCE</scope>
</reference>
<organism evidence="1">
    <name type="scientific">bioreactor metagenome</name>
    <dbReference type="NCBI Taxonomy" id="1076179"/>
    <lineage>
        <taxon>unclassified sequences</taxon>
        <taxon>metagenomes</taxon>
        <taxon>ecological metagenomes</taxon>
    </lineage>
</organism>
<sequence length="74" mass="7805">MSEFLLDLLGHFFLDLVAESIAEYGTGFQTLALGKVLEGHGVVPTRGGCLVLARLAFKAHIDGITVVSECGNDA</sequence>
<evidence type="ECO:0000313" key="1">
    <source>
        <dbReference type="EMBL" id="MPN58731.1"/>
    </source>
</evidence>
<comment type="caution">
    <text evidence="1">The sequence shown here is derived from an EMBL/GenBank/DDBJ whole genome shotgun (WGS) entry which is preliminary data.</text>
</comment>
<accession>A0A645J528</accession>
<protein>
    <submittedName>
        <fullName evidence="1">Uncharacterized protein</fullName>
    </submittedName>
</protein>
<dbReference type="AlphaFoldDB" id="A0A645J528"/>